<name>A0A0P1EU67_9RHOB</name>
<dbReference type="EMBL" id="CYPW01000032">
    <property type="protein sequence ID" value="CUH53985.1"/>
    <property type="molecule type" value="Genomic_DNA"/>
</dbReference>
<dbReference type="InterPro" id="IPR013785">
    <property type="entry name" value="Aldolase_TIM"/>
</dbReference>
<evidence type="ECO:0000256" key="1">
    <source>
        <dbReference type="ARBA" id="ARBA00001947"/>
    </source>
</evidence>
<proteinExistence type="predicted"/>
<evidence type="ECO:0000256" key="3">
    <source>
        <dbReference type="ARBA" id="ARBA00022723"/>
    </source>
</evidence>
<keyword evidence="3" id="KW-0479">Metal-binding</keyword>
<evidence type="ECO:0000256" key="4">
    <source>
        <dbReference type="ARBA" id="ARBA00022833"/>
    </source>
</evidence>
<evidence type="ECO:0000313" key="6">
    <source>
        <dbReference type="Proteomes" id="UP000054823"/>
    </source>
</evidence>
<dbReference type="EC" id="2.-.-.-" evidence="5"/>
<keyword evidence="4" id="KW-0862">Zinc</keyword>
<evidence type="ECO:0000313" key="5">
    <source>
        <dbReference type="EMBL" id="CUH53985.1"/>
    </source>
</evidence>
<dbReference type="RefSeq" id="WP_083499097.1">
    <property type="nucleotide sequence ID" value="NZ_CYPW01000032.1"/>
</dbReference>
<dbReference type="AlphaFoldDB" id="A0A0P1EU67"/>
<evidence type="ECO:0000256" key="2">
    <source>
        <dbReference type="ARBA" id="ARBA00022679"/>
    </source>
</evidence>
<protein>
    <submittedName>
        <fullName evidence="5">3-keto-5-aminohexanoate cleavage enzyme</fullName>
        <ecNumber evidence="5">2.-.-.-</ecNumber>
    </submittedName>
</protein>
<dbReference type="Gene3D" id="3.20.20.70">
    <property type="entry name" value="Aldolase class I"/>
    <property type="match status" value="1"/>
</dbReference>
<comment type="cofactor">
    <cofactor evidence="1">
        <name>Zn(2+)</name>
        <dbReference type="ChEBI" id="CHEBI:29105"/>
    </cofactor>
</comment>
<accession>A0A0P1EU67</accession>
<organism evidence="5 6">
    <name type="scientific">Shimia marina</name>
    <dbReference type="NCBI Taxonomy" id="321267"/>
    <lineage>
        <taxon>Bacteria</taxon>
        <taxon>Pseudomonadati</taxon>
        <taxon>Pseudomonadota</taxon>
        <taxon>Alphaproteobacteria</taxon>
        <taxon>Rhodobacterales</taxon>
        <taxon>Roseobacteraceae</taxon>
    </lineage>
</organism>
<dbReference type="OrthoDB" id="9805277at2"/>
<dbReference type="GO" id="GO:0043720">
    <property type="term" value="F:3-keto-5-aminohexanoate cleavage activity"/>
    <property type="evidence" value="ECO:0007669"/>
    <property type="project" value="InterPro"/>
</dbReference>
<sequence>MTGHLLTHHNVADRGFTPLKITVAPNGARRGRKDHQKLPIAIDEIAVTAKQCADAGADEIHLHVRDAQGMHSLDSGLYREAIAAIAQTSPDMTVQITTEAAGVFSVTQQLEVLECLRPRAASVSVREIARDIDLAPRLYGVAREADIAVQHILYDPSDAALLAEWQAEGFIAQEGCEVLLVLGRYAPPEVARVEDLFAFVSAVAPLCESWTVCAFGKTEHAVACAAMQMGGHVRIGFENNLCRPDGTLAEDNAENIRRTVSAASAMGRSLLKKASTT</sequence>
<dbReference type="Pfam" id="PF05853">
    <property type="entry name" value="BKACE"/>
    <property type="match status" value="1"/>
</dbReference>
<keyword evidence="2 5" id="KW-0808">Transferase</keyword>
<dbReference type="STRING" id="321267.SHM7688_03454"/>
<dbReference type="InterPro" id="IPR008567">
    <property type="entry name" value="BKACE"/>
</dbReference>
<dbReference type="GO" id="GO:0046872">
    <property type="term" value="F:metal ion binding"/>
    <property type="evidence" value="ECO:0007669"/>
    <property type="project" value="UniProtKB-KW"/>
</dbReference>
<dbReference type="Proteomes" id="UP000054823">
    <property type="component" value="Unassembled WGS sequence"/>
</dbReference>
<dbReference type="PANTHER" id="PTHR37418">
    <property type="entry name" value="3-KETO-5-AMINOHEXANOATE CLEAVAGE ENZYME-RELATED"/>
    <property type="match status" value="1"/>
</dbReference>
<dbReference type="PANTHER" id="PTHR37418:SF2">
    <property type="entry name" value="3-KETO-5-AMINOHEXANOATE CLEAVAGE ENZYME"/>
    <property type="match status" value="1"/>
</dbReference>
<gene>
    <name evidence="5" type="primary">kce_2</name>
    <name evidence="5" type="ORF">SHM7688_03454</name>
</gene>
<keyword evidence="6" id="KW-1185">Reference proteome</keyword>
<reference evidence="5 6" key="1">
    <citation type="submission" date="2015-09" db="EMBL/GenBank/DDBJ databases">
        <authorList>
            <consortium name="Swine Surveillance"/>
        </authorList>
    </citation>
    <scope>NUCLEOTIDE SEQUENCE [LARGE SCALE GENOMIC DNA]</scope>
    <source>
        <strain evidence="5 6">CECT 7688</strain>
    </source>
</reference>